<dbReference type="Proteomes" id="UP001631969">
    <property type="component" value="Unassembled WGS sequence"/>
</dbReference>
<evidence type="ECO:0000313" key="1">
    <source>
        <dbReference type="EMBL" id="MFM9330381.1"/>
    </source>
</evidence>
<name>A0ACC7P030_9BACL</name>
<gene>
    <name evidence="1" type="ORF">ACI1P1_18945</name>
</gene>
<accession>A0ACC7P030</accession>
<keyword evidence="2" id="KW-1185">Reference proteome</keyword>
<evidence type="ECO:0000313" key="2">
    <source>
        <dbReference type="Proteomes" id="UP001631969"/>
    </source>
</evidence>
<comment type="caution">
    <text evidence="1">The sequence shown here is derived from an EMBL/GenBank/DDBJ whole genome shotgun (WGS) entry which is preliminary data.</text>
</comment>
<dbReference type="EMBL" id="JBJURJ010000013">
    <property type="protein sequence ID" value="MFM9330381.1"/>
    <property type="molecule type" value="Genomic_DNA"/>
</dbReference>
<protein>
    <submittedName>
        <fullName evidence="1">STM4012 family radical SAM protein</fullName>
    </submittedName>
</protein>
<proteinExistence type="predicted"/>
<sequence>MFDLTFPDPSDDAAIVRWKEEVRAKPYRSYLYSYPHKTAYRELKPGLPLAQLWEKEPADSFFLYMHIPFCGARCGFCNLFTLADRQPGLHRQYVDALERQARQWSPFVSRKPFARFAIGGGTPTLLAPELLDRLFDIAEEVMGLNPEHASISVEASPDTVTPERLDVLRKRRVDRVSMGVQSFVEAESAAIYRPQKPLEVVRALERLKRYDFPVLNLDLIYGLPGQTVQSWLYSLERALAFQPEEIFLYPLYTREHTILKPQESRRDGTDLRMECYLAARDRLAAEGYVQSSMRRFAKPPAHSGKTVLPYGCQEEGLVGLGCGARSYTRQVHYATRYAVSRVASERIIREYISADSYETADYGMVLDSREEKRRYILKAVLHQEGLALPAYEERFGSPALEDCPELQVLLKAEWASSSDGILRLTDEGFAHSDAIGDGLISPQVRERMEGFVFA</sequence>
<organism evidence="1 2">
    <name type="scientific">Paenibacillus mesotrionivorans</name>
    <dbReference type="NCBI Taxonomy" id="3160968"/>
    <lineage>
        <taxon>Bacteria</taxon>
        <taxon>Bacillati</taxon>
        <taxon>Bacillota</taxon>
        <taxon>Bacilli</taxon>
        <taxon>Bacillales</taxon>
        <taxon>Paenibacillaceae</taxon>
        <taxon>Paenibacillus</taxon>
    </lineage>
</organism>
<reference evidence="1" key="1">
    <citation type="submission" date="2024-12" db="EMBL/GenBank/DDBJ databases">
        <authorList>
            <person name="Wu N."/>
        </authorList>
    </citation>
    <scope>NUCLEOTIDE SEQUENCE</scope>
    <source>
        <strain evidence="1">P15</strain>
    </source>
</reference>